<dbReference type="PROSITE" id="PS51257">
    <property type="entry name" value="PROKAR_LIPOPROTEIN"/>
    <property type="match status" value="1"/>
</dbReference>
<evidence type="ECO:0000313" key="5">
    <source>
        <dbReference type="Proteomes" id="UP000005801"/>
    </source>
</evidence>
<dbReference type="STRING" id="391625.PPSIR1_16655"/>
<gene>
    <name evidence="4" type="ORF">PPSIR1_16655</name>
</gene>
<dbReference type="AlphaFoldDB" id="A6G386"/>
<evidence type="ECO:0000259" key="3">
    <source>
        <dbReference type="PROSITE" id="PS51352"/>
    </source>
</evidence>
<dbReference type="eggNOG" id="ENOG5031D2G">
    <property type="taxonomic scope" value="Bacteria"/>
</dbReference>
<dbReference type="PROSITE" id="PS51352">
    <property type="entry name" value="THIOREDOXIN_2"/>
    <property type="match status" value="1"/>
</dbReference>
<protein>
    <recommendedName>
        <fullName evidence="3">Thioredoxin domain-containing protein</fullName>
    </recommendedName>
</protein>
<organism evidence="4 5">
    <name type="scientific">Plesiocystis pacifica SIR-1</name>
    <dbReference type="NCBI Taxonomy" id="391625"/>
    <lineage>
        <taxon>Bacteria</taxon>
        <taxon>Pseudomonadati</taxon>
        <taxon>Myxococcota</taxon>
        <taxon>Polyangia</taxon>
        <taxon>Nannocystales</taxon>
        <taxon>Nannocystaceae</taxon>
        <taxon>Plesiocystis</taxon>
    </lineage>
</organism>
<dbReference type="Proteomes" id="UP000005801">
    <property type="component" value="Unassembled WGS sequence"/>
</dbReference>
<name>A6G386_9BACT</name>
<evidence type="ECO:0000256" key="2">
    <source>
        <dbReference type="SAM" id="SignalP"/>
    </source>
</evidence>
<dbReference type="RefSeq" id="WP_006971185.1">
    <property type="nucleotide sequence ID" value="NZ_ABCS01000017.1"/>
</dbReference>
<dbReference type="SUPFAM" id="SSF52833">
    <property type="entry name" value="Thioredoxin-like"/>
    <property type="match status" value="1"/>
</dbReference>
<dbReference type="Gene3D" id="3.40.30.10">
    <property type="entry name" value="Glutaredoxin"/>
    <property type="match status" value="1"/>
</dbReference>
<reference evidence="4 5" key="1">
    <citation type="submission" date="2007-06" db="EMBL/GenBank/DDBJ databases">
        <authorList>
            <person name="Shimkets L."/>
            <person name="Ferriera S."/>
            <person name="Johnson J."/>
            <person name="Kravitz S."/>
            <person name="Beeson K."/>
            <person name="Sutton G."/>
            <person name="Rogers Y.-H."/>
            <person name="Friedman R."/>
            <person name="Frazier M."/>
            <person name="Venter J.C."/>
        </authorList>
    </citation>
    <scope>NUCLEOTIDE SEQUENCE [LARGE SCALE GENOMIC DNA]</scope>
    <source>
        <strain evidence="4 5">SIR-1</strain>
    </source>
</reference>
<dbReference type="InterPro" id="IPR013766">
    <property type="entry name" value="Thioredoxin_domain"/>
</dbReference>
<dbReference type="InterPro" id="IPR036249">
    <property type="entry name" value="Thioredoxin-like_sf"/>
</dbReference>
<evidence type="ECO:0000256" key="1">
    <source>
        <dbReference type="SAM" id="MobiDB-lite"/>
    </source>
</evidence>
<feature type="signal peptide" evidence="2">
    <location>
        <begin position="1"/>
        <end position="30"/>
    </location>
</feature>
<proteinExistence type="predicted"/>
<evidence type="ECO:0000313" key="4">
    <source>
        <dbReference type="EMBL" id="EDM79711.1"/>
    </source>
</evidence>
<keyword evidence="2" id="KW-0732">Signal</keyword>
<keyword evidence="5" id="KW-1185">Reference proteome</keyword>
<dbReference type="OrthoDB" id="5520291at2"/>
<sequence>MFAAFGRPSALALAALTCLLAACSSPPSQADGATKADDKDGQAPPAPTGPEYVHAEAGEVVALVRAARTQALADDRQLVVYVGASWCEPCQYFHAAVDDGRLDAVFPKLRLLEFDLDQDRERLVAAGYRSKMIPLFVVPDAEGKPSPHRLEGSVKGEAAIENLRGRLEPVLQAAAADGLF</sequence>
<dbReference type="EMBL" id="ABCS01000017">
    <property type="protein sequence ID" value="EDM79711.1"/>
    <property type="molecule type" value="Genomic_DNA"/>
</dbReference>
<feature type="domain" description="Thioredoxin" evidence="3">
    <location>
        <begin position="38"/>
        <end position="172"/>
    </location>
</feature>
<dbReference type="CDD" id="cd02947">
    <property type="entry name" value="TRX_family"/>
    <property type="match status" value="1"/>
</dbReference>
<feature type="chain" id="PRO_5002697360" description="Thioredoxin domain-containing protein" evidence="2">
    <location>
        <begin position="31"/>
        <end position="180"/>
    </location>
</feature>
<accession>A6G386</accession>
<feature type="region of interest" description="Disordered" evidence="1">
    <location>
        <begin position="29"/>
        <end position="51"/>
    </location>
</feature>
<comment type="caution">
    <text evidence="4">The sequence shown here is derived from an EMBL/GenBank/DDBJ whole genome shotgun (WGS) entry which is preliminary data.</text>
</comment>